<feature type="transmembrane region" description="Helical" evidence="10">
    <location>
        <begin position="975"/>
        <end position="995"/>
    </location>
</feature>
<feature type="transmembrane region" description="Helical" evidence="10">
    <location>
        <begin position="1080"/>
        <end position="1104"/>
    </location>
</feature>
<evidence type="ECO:0000256" key="5">
    <source>
        <dbReference type="ARBA" id="ARBA00022737"/>
    </source>
</evidence>
<dbReference type="HOGENOM" id="CLU_001640_2_0_1"/>
<accession>A0A0C3HL48</accession>
<keyword evidence="9 10" id="KW-0472">Membrane</keyword>
<dbReference type="SMART" id="SM00382">
    <property type="entry name" value="AAA"/>
    <property type="match status" value="2"/>
</dbReference>
<feature type="transmembrane region" description="Helical" evidence="10">
    <location>
        <begin position="1016"/>
        <end position="1042"/>
    </location>
</feature>
<dbReference type="Gene3D" id="3.40.50.300">
    <property type="entry name" value="P-loop containing nucleotide triphosphate hydrolases"/>
    <property type="match status" value="2"/>
</dbReference>
<feature type="transmembrane region" description="Helical" evidence="10">
    <location>
        <begin position="330"/>
        <end position="349"/>
    </location>
</feature>
<evidence type="ECO:0000259" key="11">
    <source>
        <dbReference type="PROSITE" id="PS50893"/>
    </source>
</evidence>
<dbReference type="PANTHER" id="PTHR19229">
    <property type="entry name" value="ATP-BINDING CASSETTE TRANSPORTER SUBFAMILY A ABCA"/>
    <property type="match status" value="1"/>
</dbReference>
<keyword evidence="8 10" id="KW-1133">Transmembrane helix</keyword>
<dbReference type="InterPro" id="IPR027417">
    <property type="entry name" value="P-loop_NTPase"/>
</dbReference>
<feature type="domain" description="ABC transporter" evidence="11">
    <location>
        <begin position="1228"/>
        <end position="1459"/>
    </location>
</feature>
<dbReference type="GO" id="GO:0016887">
    <property type="term" value="F:ATP hydrolysis activity"/>
    <property type="evidence" value="ECO:0007669"/>
    <property type="project" value="InterPro"/>
</dbReference>
<dbReference type="CDD" id="cd03263">
    <property type="entry name" value="ABC_subfamily_A"/>
    <property type="match status" value="2"/>
</dbReference>
<keyword evidence="7" id="KW-0067">ATP-binding</keyword>
<dbReference type="PROSITE" id="PS50893">
    <property type="entry name" value="ABC_TRANSPORTER_2"/>
    <property type="match status" value="2"/>
</dbReference>
<feature type="transmembrane region" description="Helical" evidence="10">
    <location>
        <begin position="268"/>
        <end position="292"/>
    </location>
</feature>
<feature type="transmembrane region" description="Helical" evidence="10">
    <location>
        <begin position="304"/>
        <end position="324"/>
    </location>
</feature>
<reference evidence="13" key="2">
    <citation type="submission" date="2015-01" db="EMBL/GenBank/DDBJ databases">
        <title>Evolutionary Origins and Diversification of the Mycorrhizal Mutualists.</title>
        <authorList>
            <consortium name="DOE Joint Genome Institute"/>
            <consortium name="Mycorrhizal Genomics Consortium"/>
            <person name="Kohler A."/>
            <person name="Kuo A."/>
            <person name="Nagy L.G."/>
            <person name="Floudas D."/>
            <person name="Copeland A."/>
            <person name="Barry K.W."/>
            <person name="Cichocki N."/>
            <person name="Veneault-Fourrey C."/>
            <person name="LaButti K."/>
            <person name="Lindquist E.A."/>
            <person name="Lipzen A."/>
            <person name="Lundell T."/>
            <person name="Morin E."/>
            <person name="Murat C."/>
            <person name="Riley R."/>
            <person name="Ohm R."/>
            <person name="Sun H."/>
            <person name="Tunlid A."/>
            <person name="Henrissat B."/>
            <person name="Grigoriev I.V."/>
            <person name="Hibbett D.S."/>
            <person name="Martin F."/>
        </authorList>
    </citation>
    <scope>NUCLEOTIDE SEQUENCE [LARGE SCALE GENOMIC DNA]</scope>
    <source>
        <strain evidence="13">Zn</strain>
    </source>
</reference>
<gene>
    <name evidence="12" type="ORF">OIDMADRAFT_119032</name>
</gene>
<evidence type="ECO:0000256" key="9">
    <source>
        <dbReference type="ARBA" id="ARBA00023136"/>
    </source>
</evidence>
<feature type="transmembrane region" description="Helical" evidence="10">
    <location>
        <begin position="221"/>
        <end position="242"/>
    </location>
</feature>
<dbReference type="FunFam" id="3.40.50.300:FF:000335">
    <property type="entry name" value="ATP binding cassette subfamily A member 5"/>
    <property type="match status" value="1"/>
</dbReference>
<dbReference type="Pfam" id="PF12698">
    <property type="entry name" value="ABC2_membrane_3"/>
    <property type="match status" value="1"/>
</dbReference>
<comment type="similarity">
    <text evidence="2">Belongs to the ABC transporter superfamily. ABCA family.</text>
</comment>
<dbReference type="Proteomes" id="UP000054321">
    <property type="component" value="Unassembled WGS sequence"/>
</dbReference>
<dbReference type="STRING" id="913774.A0A0C3HL48"/>
<evidence type="ECO:0000256" key="1">
    <source>
        <dbReference type="ARBA" id="ARBA00004141"/>
    </source>
</evidence>
<evidence type="ECO:0000256" key="10">
    <source>
        <dbReference type="SAM" id="Phobius"/>
    </source>
</evidence>
<feature type="domain" description="ABC transporter" evidence="11">
    <location>
        <begin position="453"/>
        <end position="685"/>
    </location>
</feature>
<keyword evidence="13" id="KW-1185">Reference proteome</keyword>
<evidence type="ECO:0000256" key="6">
    <source>
        <dbReference type="ARBA" id="ARBA00022741"/>
    </source>
</evidence>
<dbReference type="GO" id="GO:0005319">
    <property type="term" value="F:lipid transporter activity"/>
    <property type="evidence" value="ECO:0007669"/>
    <property type="project" value="TreeGrafter"/>
</dbReference>
<keyword evidence="6" id="KW-0547">Nucleotide-binding</keyword>
<evidence type="ECO:0000256" key="2">
    <source>
        <dbReference type="ARBA" id="ARBA00008869"/>
    </source>
</evidence>
<feature type="transmembrane region" description="Helical" evidence="10">
    <location>
        <begin position="803"/>
        <end position="824"/>
    </location>
</feature>
<keyword evidence="5" id="KW-0677">Repeat</keyword>
<dbReference type="GO" id="GO:0005524">
    <property type="term" value="F:ATP binding"/>
    <property type="evidence" value="ECO:0007669"/>
    <property type="project" value="UniProtKB-KW"/>
</dbReference>
<evidence type="ECO:0000256" key="4">
    <source>
        <dbReference type="ARBA" id="ARBA00022692"/>
    </source>
</evidence>
<dbReference type="PROSITE" id="PS00211">
    <property type="entry name" value="ABC_TRANSPORTER_1"/>
    <property type="match status" value="2"/>
</dbReference>
<feature type="transmembrane region" description="Helical" evidence="10">
    <location>
        <begin position="1048"/>
        <end position="1068"/>
    </location>
</feature>
<feature type="transmembrane region" description="Helical" evidence="10">
    <location>
        <begin position="356"/>
        <end position="378"/>
    </location>
</feature>
<dbReference type="InterPro" id="IPR003439">
    <property type="entry name" value="ABC_transporter-like_ATP-bd"/>
</dbReference>
<proteinExistence type="inferred from homology"/>
<feature type="transmembrane region" description="Helical" evidence="10">
    <location>
        <begin position="1160"/>
        <end position="1184"/>
    </location>
</feature>
<evidence type="ECO:0000256" key="3">
    <source>
        <dbReference type="ARBA" id="ARBA00022448"/>
    </source>
</evidence>
<dbReference type="InterPro" id="IPR026082">
    <property type="entry name" value="ABCA"/>
</dbReference>
<dbReference type="EMBL" id="KN832874">
    <property type="protein sequence ID" value="KIN03057.1"/>
    <property type="molecule type" value="Genomic_DNA"/>
</dbReference>
<evidence type="ECO:0000256" key="8">
    <source>
        <dbReference type="ARBA" id="ARBA00022989"/>
    </source>
</evidence>
<dbReference type="GO" id="GO:0140359">
    <property type="term" value="F:ABC-type transporter activity"/>
    <property type="evidence" value="ECO:0007669"/>
    <property type="project" value="InterPro"/>
</dbReference>
<keyword evidence="4 10" id="KW-0812">Transmembrane</keyword>
<dbReference type="Pfam" id="PF00005">
    <property type="entry name" value="ABC_tran"/>
    <property type="match status" value="2"/>
</dbReference>
<keyword evidence="3" id="KW-0813">Transport</keyword>
<comment type="subcellular location">
    <subcellularLocation>
        <location evidence="1">Membrane</location>
        <topology evidence="1">Multi-pass membrane protein</topology>
    </subcellularLocation>
</comment>
<dbReference type="InterPro" id="IPR013525">
    <property type="entry name" value="ABC2_TM"/>
</dbReference>
<evidence type="ECO:0000313" key="12">
    <source>
        <dbReference type="EMBL" id="KIN03057.1"/>
    </source>
</evidence>
<organism evidence="12 13">
    <name type="scientific">Oidiodendron maius (strain Zn)</name>
    <dbReference type="NCBI Taxonomy" id="913774"/>
    <lineage>
        <taxon>Eukaryota</taxon>
        <taxon>Fungi</taxon>
        <taxon>Dikarya</taxon>
        <taxon>Ascomycota</taxon>
        <taxon>Pezizomycotina</taxon>
        <taxon>Leotiomycetes</taxon>
        <taxon>Leotiomycetes incertae sedis</taxon>
        <taxon>Myxotrichaceae</taxon>
        <taxon>Oidiodendron</taxon>
    </lineage>
</organism>
<dbReference type="SUPFAM" id="SSF52540">
    <property type="entry name" value="P-loop containing nucleoside triphosphate hydrolases"/>
    <property type="match status" value="2"/>
</dbReference>
<dbReference type="GO" id="GO:0016020">
    <property type="term" value="C:membrane"/>
    <property type="evidence" value="ECO:0007669"/>
    <property type="project" value="UniProtKB-SubCell"/>
</dbReference>
<evidence type="ECO:0000256" key="7">
    <source>
        <dbReference type="ARBA" id="ARBA00022840"/>
    </source>
</evidence>
<dbReference type="InterPro" id="IPR017871">
    <property type="entry name" value="ABC_transporter-like_CS"/>
</dbReference>
<sequence>MEHNCGTTIQQIWALARKTMLIVVVRHWFATLFRAVLLPIAFMVFLVNIKYLVYPNNGYGVGSPVPVVSLLDAIPSSRKLVFVQPPNTGTDVSRVVDEVTRSLLKHKNVIFLMNETDLLSTCLESLAGSSDCFAAVVFNDSPMTVGKNGIWDYTIRADSSTEGNGFQVTKHDNDEEMIFLPLQVAIDNSIINSTAMPQEYMYTTISQAQDNEDKRKKYQQLIIRIYGIVFFIAFSSQIYHVVGMMTTERASGMAQLIDAMGGTPGIRISSYLISFNIIYAPSWVTFGILLWNEVFSSSSVLISLFWQILTGMALTSAGVFAAAFFTGPQIASICCTVGFLVVALIGLIIDQGAPPTSVVTVLSLLFPSMNYMFMMGYMCRYEEQGLPTNLLRAPESTSEQPSASQTPGIAIWALLVLHIFIYPILAAYTERAVNRTTYNKRIASAQTGRDSAVEVTNLTKIYRLKFYQRWFTRTKAKDVVAVTDLTLAARRGQITCLLGANGSGKTTTLEMIAGFRRPTRGFIHIDAGRGQLAGICPQRNVLWDELTVREHVDIWNAIKLAGQSVDSLDSILVACDLMPKRNSRAGTLSGGQKRKLQLACMLVGSTVCLLDEVSSGLDPLSRRSIWNILLAERSRRTMVISTHILDEVDILADHVVIISRGRLKAEGSVLELKAQYAKGYKLFLEGESPDTEIVAPIRCRANRKVLEAADSPTAMRLLAALERKGHVDISIRGPTIEDVFMTLHDEPQEVQKDGTNEFVGDGSAPGRDAVIPNTNLSSGSPPTFWLQARILFLKRFTILRRNWWPYLIAIMIPLITTPLLKPILSYYKTPSCNSSVALNVHSIRQVNLEATTQIIGYTQIFAGPPSANDSIYNVVSKFPIGTGIDPQKYSNQFIFAENLVDLEDLVSEKFSTISPGALYLGDNFSTPTYAFIGDARIFPAMVMQNLWSQVTGGLPISVSYAPFDSYIPPTAGSSITYIAFFALAQAVYPALFALYPTYERLHKVRALQYSNGVRDLPLWISYAMFDFIFVLVVSTICTGIVAVQAPTWFSVGYLFPVLLLYGLSATLFSYVASIVSSSQLAAFALSAGAQAMMVLLTLLAFTLVEFFATFSALQSGVDAITFALDLVFPVGNVIRAVLIGLNVCAVSCRNGAHISYGGSFYAYGGPIFYLCLQIVFIFCLLRLLDRGRLTVRAGRRNGEGDEERIAWSTRTEVEDEKTRAATSESDLIRVLGVTKVFGSTVAIRNITFGVQKGEILVVLGPNGAGKSTLFDMIRGQTRPDHGKILLQGHDIVKQRDLAERSLGACPQFDALDDAMTTSEHLKFYARMKGVAELEQERNVQVILDKTDLRGYEQCLASKLSGGNQRKLSLAIALLGNPAVLVLDEPSSSMDAVSKRVMWKTLMHVAAGRSLLLTTHSMEEAEALATRAAIISTHVLSIGTTRILRQLYGDFYHIHIMLKSAPTSTVSEIEAVERWITDVFIGARLNPFGNYHGQVKFSVPASSGNPNKQLNATGTARAMFALLEDNKDAIGIAHYSIAATTLEEVLINILRDNNKCQE</sequence>
<feature type="transmembrane region" description="Helical" evidence="10">
    <location>
        <begin position="409"/>
        <end position="428"/>
    </location>
</feature>
<dbReference type="OrthoDB" id="8061355at2759"/>
<dbReference type="InterPro" id="IPR003593">
    <property type="entry name" value="AAA+_ATPase"/>
</dbReference>
<name>A0A0C3HL48_OIDMZ</name>
<dbReference type="PANTHER" id="PTHR19229:SF36">
    <property type="entry name" value="ATP-BINDING CASSETTE SUB-FAMILY A MEMBER 2"/>
    <property type="match status" value="1"/>
</dbReference>
<feature type="transmembrane region" description="Helical" evidence="10">
    <location>
        <begin position="28"/>
        <end position="49"/>
    </location>
</feature>
<dbReference type="InParanoid" id="A0A0C3HL48"/>
<evidence type="ECO:0000313" key="13">
    <source>
        <dbReference type="Proteomes" id="UP000054321"/>
    </source>
</evidence>
<reference evidence="12 13" key="1">
    <citation type="submission" date="2014-04" db="EMBL/GenBank/DDBJ databases">
        <authorList>
            <consortium name="DOE Joint Genome Institute"/>
            <person name="Kuo A."/>
            <person name="Martino E."/>
            <person name="Perotto S."/>
            <person name="Kohler A."/>
            <person name="Nagy L.G."/>
            <person name="Floudas D."/>
            <person name="Copeland A."/>
            <person name="Barry K.W."/>
            <person name="Cichocki N."/>
            <person name="Veneault-Fourrey C."/>
            <person name="LaButti K."/>
            <person name="Lindquist E.A."/>
            <person name="Lipzen A."/>
            <person name="Lundell T."/>
            <person name="Morin E."/>
            <person name="Murat C."/>
            <person name="Sun H."/>
            <person name="Tunlid A."/>
            <person name="Henrissat B."/>
            <person name="Grigoriev I.V."/>
            <person name="Hibbett D.S."/>
            <person name="Martin F."/>
            <person name="Nordberg H.P."/>
            <person name="Cantor M.N."/>
            <person name="Hua S.X."/>
        </authorList>
    </citation>
    <scope>NUCLEOTIDE SEQUENCE [LARGE SCALE GENOMIC DNA]</scope>
    <source>
        <strain evidence="12 13">Zn</strain>
    </source>
</reference>
<protein>
    <recommendedName>
        <fullName evidence="11">ABC transporter domain-containing protein</fullName>
    </recommendedName>
</protein>